<dbReference type="Proteomes" id="UP000807353">
    <property type="component" value="Unassembled WGS sequence"/>
</dbReference>
<comment type="caution">
    <text evidence="1">The sequence shown here is derived from an EMBL/GenBank/DDBJ whole genome shotgun (WGS) entry which is preliminary data.</text>
</comment>
<evidence type="ECO:0000313" key="1">
    <source>
        <dbReference type="EMBL" id="KAF9468126.1"/>
    </source>
</evidence>
<feature type="non-terminal residue" evidence="1">
    <location>
        <position position="1"/>
    </location>
</feature>
<dbReference type="AlphaFoldDB" id="A0A9P6CIX9"/>
<keyword evidence="2" id="KW-1185">Reference proteome</keyword>
<reference evidence="1" key="1">
    <citation type="submission" date="2020-11" db="EMBL/GenBank/DDBJ databases">
        <authorList>
            <consortium name="DOE Joint Genome Institute"/>
            <person name="Ahrendt S."/>
            <person name="Riley R."/>
            <person name="Andreopoulos W."/>
            <person name="Labutti K."/>
            <person name="Pangilinan J."/>
            <person name="Ruiz-Duenas F.J."/>
            <person name="Barrasa J.M."/>
            <person name="Sanchez-Garcia M."/>
            <person name="Camarero S."/>
            <person name="Miyauchi S."/>
            <person name="Serrano A."/>
            <person name="Linde D."/>
            <person name="Babiker R."/>
            <person name="Drula E."/>
            <person name="Ayuso-Fernandez I."/>
            <person name="Pacheco R."/>
            <person name="Padilla G."/>
            <person name="Ferreira P."/>
            <person name="Barriuso J."/>
            <person name="Kellner H."/>
            <person name="Castanera R."/>
            <person name="Alfaro M."/>
            <person name="Ramirez L."/>
            <person name="Pisabarro A.G."/>
            <person name="Kuo A."/>
            <person name="Tritt A."/>
            <person name="Lipzen A."/>
            <person name="He G."/>
            <person name="Yan M."/>
            <person name="Ng V."/>
            <person name="Cullen D."/>
            <person name="Martin F."/>
            <person name="Rosso M.-N."/>
            <person name="Henrissat B."/>
            <person name="Hibbett D."/>
            <person name="Martinez A.T."/>
            <person name="Grigoriev I.V."/>
        </authorList>
    </citation>
    <scope>NUCLEOTIDE SEQUENCE</scope>
    <source>
        <strain evidence="1">CBS 247.69</strain>
    </source>
</reference>
<sequence>LEIVIARRDCDCKSLYKPPITSPRPTITNQSHRLEIGATRQSLHLVSKIAHQKPRHCPICTTLVKIMYDHYANIPIVSTNLLCDPE</sequence>
<gene>
    <name evidence="1" type="ORF">BDZ94DRAFT_1247246</name>
</gene>
<proteinExistence type="predicted"/>
<name>A0A9P6CIX9_9AGAR</name>
<accession>A0A9P6CIX9</accession>
<evidence type="ECO:0000313" key="2">
    <source>
        <dbReference type="Proteomes" id="UP000807353"/>
    </source>
</evidence>
<dbReference type="OrthoDB" id="7444416at2759"/>
<dbReference type="EMBL" id="MU150234">
    <property type="protein sequence ID" value="KAF9468126.1"/>
    <property type="molecule type" value="Genomic_DNA"/>
</dbReference>
<organism evidence="1 2">
    <name type="scientific">Collybia nuda</name>
    <dbReference type="NCBI Taxonomy" id="64659"/>
    <lineage>
        <taxon>Eukaryota</taxon>
        <taxon>Fungi</taxon>
        <taxon>Dikarya</taxon>
        <taxon>Basidiomycota</taxon>
        <taxon>Agaricomycotina</taxon>
        <taxon>Agaricomycetes</taxon>
        <taxon>Agaricomycetidae</taxon>
        <taxon>Agaricales</taxon>
        <taxon>Tricholomatineae</taxon>
        <taxon>Clitocybaceae</taxon>
        <taxon>Collybia</taxon>
    </lineage>
</organism>
<protein>
    <submittedName>
        <fullName evidence="1">Uncharacterized protein</fullName>
    </submittedName>
</protein>